<gene>
    <name evidence="2" type="ORF">M896_120350</name>
</gene>
<dbReference type="VEuPathDB" id="MicrosporidiaDB:M896_120350"/>
<reference evidence="2 3" key="1">
    <citation type="journal article" date="2014" name="MBio">
        <title>The Ordospora colligata genome; evolution of extreme reduction in microsporidia and host-to-parasite horizontal gene transfer.</title>
        <authorList>
            <person name="Pombert J.-F."/>
            <person name="Haag K.L."/>
            <person name="Beidas S."/>
            <person name="Ebert D."/>
            <person name="Keeling P.J."/>
        </authorList>
    </citation>
    <scope>NUCLEOTIDE SEQUENCE [LARGE SCALE GENOMIC DNA]</scope>
    <source>
        <strain evidence="2 3">OC4</strain>
    </source>
</reference>
<dbReference type="HOGENOM" id="CLU_109462_2_1_1"/>
<accession>A0A0B2UCR8</accession>
<evidence type="ECO:0000256" key="1">
    <source>
        <dbReference type="RuleBase" id="RU003860"/>
    </source>
</evidence>
<dbReference type="Pfam" id="PF01722">
    <property type="entry name" value="BolA"/>
    <property type="match status" value="1"/>
</dbReference>
<dbReference type="AlphaFoldDB" id="A0A0B2UCR8"/>
<keyword evidence="3" id="KW-1185">Reference proteome</keyword>
<comment type="caution">
    <text evidence="2">The sequence shown here is derived from an EMBL/GenBank/DDBJ whole genome shotgun (WGS) entry which is preliminary data.</text>
</comment>
<dbReference type="SUPFAM" id="SSF82657">
    <property type="entry name" value="BolA-like"/>
    <property type="match status" value="1"/>
</dbReference>
<dbReference type="Gene3D" id="3.30.300.90">
    <property type="entry name" value="BolA-like"/>
    <property type="match status" value="1"/>
</dbReference>
<dbReference type="PANTHER" id="PTHR46230:SF7">
    <property type="entry name" value="BOLA-LIKE PROTEIN 1"/>
    <property type="match status" value="1"/>
</dbReference>
<dbReference type="PIRSF" id="PIRSF003113">
    <property type="entry name" value="BolA"/>
    <property type="match status" value="1"/>
</dbReference>
<protein>
    <submittedName>
        <fullName evidence="2">BolA-like protein</fullName>
    </submittedName>
</protein>
<comment type="similarity">
    <text evidence="1">Belongs to the BolA/IbaG family.</text>
</comment>
<proteinExistence type="inferred from homology"/>
<dbReference type="EMBL" id="JOKQ01000012">
    <property type="protein sequence ID" value="KHN68816.1"/>
    <property type="molecule type" value="Genomic_DNA"/>
</dbReference>
<dbReference type="GO" id="GO:0016226">
    <property type="term" value="P:iron-sulfur cluster assembly"/>
    <property type="evidence" value="ECO:0007669"/>
    <property type="project" value="TreeGrafter"/>
</dbReference>
<organism evidence="2 3">
    <name type="scientific">Ordospora colligata OC4</name>
    <dbReference type="NCBI Taxonomy" id="1354746"/>
    <lineage>
        <taxon>Eukaryota</taxon>
        <taxon>Fungi</taxon>
        <taxon>Fungi incertae sedis</taxon>
        <taxon>Microsporidia</taxon>
        <taxon>Ordosporidae</taxon>
        <taxon>Ordospora</taxon>
    </lineage>
</organism>
<dbReference type="InParanoid" id="A0A0B2UCR8"/>
<dbReference type="OrthoDB" id="411584at2759"/>
<dbReference type="Proteomes" id="UP000031056">
    <property type="component" value="Unassembled WGS sequence"/>
</dbReference>
<sequence length="96" mass="11089">MDNRIIEKSIRDALEKRFRHSCMEITNTSPDHKGHLDSSKTNTAETHFSIKIKSETFNQMKISDRHRLVHTALDDAFENGLHAIEIDCESDYSQSN</sequence>
<dbReference type="InterPro" id="IPR002634">
    <property type="entry name" value="BolA"/>
</dbReference>
<dbReference type="STRING" id="1354746.A0A0B2UCR8"/>
<dbReference type="RefSeq" id="XP_014562858.1">
    <property type="nucleotide sequence ID" value="XM_014707372.1"/>
</dbReference>
<dbReference type="FunCoup" id="A0A0B2UCR8">
    <property type="interactions" value="9"/>
</dbReference>
<evidence type="ECO:0000313" key="2">
    <source>
        <dbReference type="EMBL" id="KHN68816.1"/>
    </source>
</evidence>
<dbReference type="PANTHER" id="PTHR46230">
    <property type="match status" value="1"/>
</dbReference>
<dbReference type="GeneID" id="26262552"/>
<evidence type="ECO:0000313" key="3">
    <source>
        <dbReference type="Proteomes" id="UP000031056"/>
    </source>
</evidence>
<dbReference type="InterPro" id="IPR036065">
    <property type="entry name" value="BolA-like_sf"/>
</dbReference>
<name>A0A0B2UCR8_9MICR</name>